<proteinExistence type="predicted"/>
<keyword evidence="1" id="KW-1185">Reference proteome</keyword>
<organism evidence="1 2">
    <name type="scientific">Steinernema glaseri</name>
    <dbReference type="NCBI Taxonomy" id="37863"/>
    <lineage>
        <taxon>Eukaryota</taxon>
        <taxon>Metazoa</taxon>
        <taxon>Ecdysozoa</taxon>
        <taxon>Nematoda</taxon>
        <taxon>Chromadorea</taxon>
        <taxon>Rhabditida</taxon>
        <taxon>Tylenchina</taxon>
        <taxon>Panagrolaimomorpha</taxon>
        <taxon>Strongyloidoidea</taxon>
        <taxon>Steinernematidae</taxon>
        <taxon>Steinernema</taxon>
    </lineage>
</organism>
<dbReference type="AlphaFoldDB" id="A0A1I7ZQ47"/>
<sequence length="96" mass="10855">MFCLLLSILPRGLFPLRRLRDVPQIGQLPASGFPNLLPPPLQTCRRGQAAVVSVPRRERKHRQTGGGNRRVNVRSVSTMCCFPLNRFPFCHICVTM</sequence>
<reference evidence="2" key="1">
    <citation type="submission" date="2016-11" db="UniProtKB">
        <authorList>
            <consortium name="WormBaseParasite"/>
        </authorList>
    </citation>
    <scope>IDENTIFICATION</scope>
</reference>
<dbReference type="Proteomes" id="UP000095287">
    <property type="component" value="Unplaced"/>
</dbReference>
<accession>A0A1I7ZQ47</accession>
<dbReference type="WBParaSite" id="L893_g28701.t1">
    <property type="protein sequence ID" value="L893_g28701.t1"/>
    <property type="gene ID" value="L893_g28701"/>
</dbReference>
<evidence type="ECO:0000313" key="1">
    <source>
        <dbReference type="Proteomes" id="UP000095287"/>
    </source>
</evidence>
<name>A0A1I7ZQ47_9BILA</name>
<evidence type="ECO:0000313" key="2">
    <source>
        <dbReference type="WBParaSite" id="L893_g28701.t1"/>
    </source>
</evidence>
<protein>
    <submittedName>
        <fullName evidence="2">Secreted protein</fullName>
    </submittedName>
</protein>